<evidence type="ECO:0000313" key="2">
    <source>
        <dbReference type="Proteomes" id="UP000091857"/>
    </source>
</evidence>
<name>A0ACB7HCU6_MANES</name>
<reference evidence="2" key="1">
    <citation type="journal article" date="2016" name="Nat. Biotechnol.">
        <title>Sequencing wild and cultivated cassava and related species reveals extensive interspecific hybridization and genetic diversity.</title>
        <authorList>
            <person name="Bredeson J.V."/>
            <person name="Lyons J.B."/>
            <person name="Prochnik S.E."/>
            <person name="Wu G.A."/>
            <person name="Ha C.M."/>
            <person name="Edsinger-Gonzales E."/>
            <person name="Grimwood J."/>
            <person name="Schmutz J."/>
            <person name="Rabbi I.Y."/>
            <person name="Egesi C."/>
            <person name="Nauluvula P."/>
            <person name="Lebot V."/>
            <person name="Ndunguru J."/>
            <person name="Mkamilo G."/>
            <person name="Bart R.S."/>
            <person name="Setter T.L."/>
            <person name="Gleadow R.M."/>
            <person name="Kulakow P."/>
            <person name="Ferguson M.E."/>
            <person name="Rounsley S."/>
            <person name="Rokhsar D.S."/>
        </authorList>
    </citation>
    <scope>NUCLEOTIDE SEQUENCE [LARGE SCALE GENOMIC DNA]</scope>
    <source>
        <strain evidence="2">cv. AM560-2</strain>
    </source>
</reference>
<comment type="caution">
    <text evidence="1">The sequence shown here is derived from an EMBL/GenBank/DDBJ whole genome shotgun (WGS) entry which is preliminary data.</text>
</comment>
<evidence type="ECO:0000313" key="1">
    <source>
        <dbReference type="EMBL" id="KAG8650584.1"/>
    </source>
</evidence>
<proteinExistence type="predicted"/>
<protein>
    <submittedName>
        <fullName evidence="1">Uncharacterized protein</fullName>
    </submittedName>
</protein>
<keyword evidence="2" id="KW-1185">Reference proteome</keyword>
<dbReference type="EMBL" id="CM004393">
    <property type="protein sequence ID" value="KAG8650584.1"/>
    <property type="molecule type" value="Genomic_DNA"/>
</dbReference>
<organism evidence="1 2">
    <name type="scientific">Manihot esculenta</name>
    <name type="common">Cassava</name>
    <name type="synonym">Jatropha manihot</name>
    <dbReference type="NCBI Taxonomy" id="3983"/>
    <lineage>
        <taxon>Eukaryota</taxon>
        <taxon>Viridiplantae</taxon>
        <taxon>Streptophyta</taxon>
        <taxon>Embryophyta</taxon>
        <taxon>Tracheophyta</taxon>
        <taxon>Spermatophyta</taxon>
        <taxon>Magnoliopsida</taxon>
        <taxon>eudicotyledons</taxon>
        <taxon>Gunneridae</taxon>
        <taxon>Pentapetalae</taxon>
        <taxon>rosids</taxon>
        <taxon>fabids</taxon>
        <taxon>Malpighiales</taxon>
        <taxon>Euphorbiaceae</taxon>
        <taxon>Crotonoideae</taxon>
        <taxon>Manihoteae</taxon>
        <taxon>Manihot</taxon>
    </lineage>
</organism>
<dbReference type="Proteomes" id="UP000091857">
    <property type="component" value="Chromosome 7"/>
</dbReference>
<sequence>MVLEAILSTSMNTNESPINPTKYREIISTLPRQPNVFAPPLDQYIHKYQGFWFRTTMLESIMSVHEHFTPQPTDIIICTNPKSGTTWLKALCFATFTRTRFNDFSSHPLFTKSPHDFIPWIEISANRESELPVFATHIPYTLLPKYIVELKCKIIYLSRDPKDLFISYWQFMCKLRKEAIPLETAYQYFCKGINSCGPWWDHILGSWKASLEFPEKILFMKYEDMMNDPFSYVKRIAEFMSCPFSAEEERQGLVQKIVNLCSFETLSNLEVNRNSLENSATGALKIENNSFFRKGKVGDWKNYLTAEMGAHLDQITEQKFSGSGLSFRAQDLQCLSEGKS</sequence>
<accession>A0ACB7HCU6</accession>
<gene>
    <name evidence="1" type="ORF">MANES_07G053501v8</name>
</gene>